<comment type="caution">
    <text evidence="2">The sequence shown here is derived from an EMBL/GenBank/DDBJ whole genome shotgun (WGS) entry which is preliminary data.</text>
</comment>
<dbReference type="AlphaFoldDB" id="A0AAV8V0Z7"/>
<protein>
    <recommendedName>
        <fullName evidence="1">Rab-GAP TBC domain-containing protein</fullName>
    </recommendedName>
</protein>
<dbReference type="Gene3D" id="1.10.8.270">
    <property type="entry name" value="putative rabgap domain of human tbc1 domain family member 14 like domains"/>
    <property type="match status" value="1"/>
</dbReference>
<dbReference type="GO" id="GO:0031267">
    <property type="term" value="F:small GTPase binding"/>
    <property type="evidence" value="ECO:0007669"/>
    <property type="project" value="TreeGrafter"/>
</dbReference>
<dbReference type="Proteomes" id="UP001157974">
    <property type="component" value="Unassembled WGS sequence"/>
</dbReference>
<dbReference type="Pfam" id="PF00566">
    <property type="entry name" value="RabGAP-TBC"/>
    <property type="match status" value="1"/>
</dbReference>
<gene>
    <name evidence="2" type="ORF">NDN08_007654</name>
</gene>
<dbReference type="PANTHER" id="PTHR47219:SF9">
    <property type="entry name" value="GTPASE ACTIVATING PROTEIN AND CENTROSOME-ASSOCIATED, ISOFORM B"/>
    <property type="match status" value="1"/>
</dbReference>
<dbReference type="InterPro" id="IPR000195">
    <property type="entry name" value="Rab-GAP-TBC_dom"/>
</dbReference>
<reference evidence="2 3" key="1">
    <citation type="journal article" date="2023" name="Nat. Commun.">
        <title>Origin of minicircular mitochondrial genomes in red algae.</title>
        <authorList>
            <person name="Lee Y."/>
            <person name="Cho C.H."/>
            <person name="Lee Y.M."/>
            <person name="Park S.I."/>
            <person name="Yang J.H."/>
            <person name="West J.A."/>
            <person name="Bhattacharya D."/>
            <person name="Yoon H.S."/>
        </authorList>
    </citation>
    <scope>NUCLEOTIDE SEQUENCE [LARGE SCALE GENOMIC DNA]</scope>
    <source>
        <strain evidence="2 3">CCMP1338</strain>
        <tissue evidence="2">Whole cell</tissue>
    </source>
</reference>
<feature type="domain" description="Rab-GAP TBC" evidence="1">
    <location>
        <begin position="35"/>
        <end position="219"/>
    </location>
</feature>
<dbReference type="EMBL" id="JAMWBK010000002">
    <property type="protein sequence ID" value="KAJ8907543.1"/>
    <property type="molecule type" value="Genomic_DNA"/>
</dbReference>
<name>A0AAV8V0Z7_9RHOD</name>
<evidence type="ECO:0000313" key="2">
    <source>
        <dbReference type="EMBL" id="KAJ8907543.1"/>
    </source>
</evidence>
<dbReference type="SUPFAM" id="SSF47923">
    <property type="entry name" value="Ypt/Rab-GAP domain of gyp1p"/>
    <property type="match status" value="2"/>
</dbReference>
<sequence length="307" mass="35290">MEEQKTKEWKLLLGSSVDRNKRRALRSVRKLAESGIPDKIRPEVYGWLLEPERRLGHYEELASTKIDSEEIAYTISADAVRALPENAHSGLQSSDTLRRILTAYANHCPECGYTQGMSNLASRILKYSLSEEIAYERFSEFMKIFNFAEVFRPGFPLLFRWIRMFEELVATRLPVVHRKLIHHGVTSAMYVDKWFLTGMTYNFSERACERIWDIMLVDGNEKILFRVGLTVLALGEVKGVFDREFEDVVHWLQGGYNNEEELQGKNLDTFIKKATKVVYSRPSLARSIDSPGGVRRIQSAMCLAPQA</sequence>
<dbReference type="PANTHER" id="PTHR47219">
    <property type="entry name" value="RAB GTPASE-ACTIVATING PROTEIN 1-LIKE"/>
    <property type="match status" value="1"/>
</dbReference>
<organism evidence="2 3">
    <name type="scientific">Rhodosorus marinus</name>
    <dbReference type="NCBI Taxonomy" id="101924"/>
    <lineage>
        <taxon>Eukaryota</taxon>
        <taxon>Rhodophyta</taxon>
        <taxon>Stylonematophyceae</taxon>
        <taxon>Stylonematales</taxon>
        <taxon>Stylonemataceae</taxon>
        <taxon>Rhodosorus</taxon>
    </lineage>
</organism>
<dbReference type="Gene3D" id="1.10.472.80">
    <property type="entry name" value="Ypt/Rab-GAP domain of gyp1p, domain 3"/>
    <property type="match status" value="1"/>
</dbReference>
<accession>A0AAV8V0Z7</accession>
<dbReference type="SMART" id="SM00164">
    <property type="entry name" value="TBC"/>
    <property type="match status" value="1"/>
</dbReference>
<dbReference type="PROSITE" id="PS50086">
    <property type="entry name" value="TBC_RABGAP"/>
    <property type="match status" value="1"/>
</dbReference>
<dbReference type="InterPro" id="IPR035969">
    <property type="entry name" value="Rab-GAP_TBC_sf"/>
</dbReference>
<evidence type="ECO:0000259" key="1">
    <source>
        <dbReference type="PROSITE" id="PS50086"/>
    </source>
</evidence>
<proteinExistence type="predicted"/>
<dbReference type="GO" id="GO:0005096">
    <property type="term" value="F:GTPase activator activity"/>
    <property type="evidence" value="ECO:0007669"/>
    <property type="project" value="TreeGrafter"/>
</dbReference>
<evidence type="ECO:0000313" key="3">
    <source>
        <dbReference type="Proteomes" id="UP001157974"/>
    </source>
</evidence>
<dbReference type="InterPro" id="IPR050302">
    <property type="entry name" value="Rab_GAP_TBC_domain"/>
</dbReference>
<keyword evidence="3" id="KW-1185">Reference proteome</keyword>